<accession>A0ABM7F665</accession>
<keyword evidence="2" id="KW-1185">Reference proteome</keyword>
<reference evidence="1 2" key="2">
    <citation type="journal article" date="2023" name="ChemBioChem">
        <title>Acyltransferase Domain Exchange between Two Independent Type I Polyketide Synthases in the Same Producer Strain of Macrolide Antibiotics.</title>
        <authorList>
            <person name="Kudo F."/>
            <person name="Kishikawa K."/>
            <person name="Tsuboi K."/>
            <person name="Kido T."/>
            <person name="Usui T."/>
            <person name="Hashimoto J."/>
            <person name="Shin-Ya K."/>
            <person name="Miyanaga A."/>
            <person name="Eguchi T."/>
        </authorList>
    </citation>
    <scope>NUCLEOTIDE SEQUENCE [LARGE SCALE GENOMIC DNA]</scope>
    <source>
        <strain evidence="1 2">A-8890</strain>
    </source>
</reference>
<evidence type="ECO:0000313" key="2">
    <source>
        <dbReference type="Proteomes" id="UP001321542"/>
    </source>
</evidence>
<organism evidence="1 2">
    <name type="scientific">Streptomyces graminofaciens</name>
    <dbReference type="NCBI Taxonomy" id="68212"/>
    <lineage>
        <taxon>Bacteria</taxon>
        <taxon>Bacillati</taxon>
        <taxon>Actinomycetota</taxon>
        <taxon>Actinomycetes</taxon>
        <taxon>Kitasatosporales</taxon>
        <taxon>Streptomycetaceae</taxon>
        <taxon>Streptomyces</taxon>
    </lineage>
</organism>
<sequence>MHGMLGGVLKIPYSTHGVRHAATIKKVGVNVYNPNSSKPGATRAETVLQLAFVGGADLKVADTR</sequence>
<proteinExistence type="predicted"/>
<dbReference type="EMBL" id="AP018448">
    <property type="protein sequence ID" value="BBC31388.1"/>
    <property type="molecule type" value="Genomic_DNA"/>
</dbReference>
<name>A0ABM7F665_9ACTN</name>
<reference evidence="1 2" key="1">
    <citation type="journal article" date="2010" name="ChemBioChem">
        <title>Cloning and characterization of the biosynthetic gene cluster of 16-membered macrolide antibiotic FD-891: involvement of a dual functional cytochrome P450 monooxygenase catalyzing epoxidation and hydroxylation.</title>
        <authorList>
            <person name="Kudo F."/>
            <person name="Motegi A."/>
            <person name="Mizoue K."/>
            <person name="Eguchi T."/>
        </authorList>
    </citation>
    <scope>NUCLEOTIDE SEQUENCE [LARGE SCALE GENOMIC DNA]</scope>
    <source>
        <strain evidence="1 2">A-8890</strain>
    </source>
</reference>
<evidence type="ECO:0000313" key="1">
    <source>
        <dbReference type="EMBL" id="BBC31388.1"/>
    </source>
</evidence>
<gene>
    <name evidence="1" type="ORF">SGFS_026820</name>
</gene>
<protein>
    <submittedName>
        <fullName evidence="1">Uncharacterized protein</fullName>
    </submittedName>
</protein>
<dbReference type="Proteomes" id="UP001321542">
    <property type="component" value="Chromosome"/>
</dbReference>